<evidence type="ECO:0000259" key="5">
    <source>
        <dbReference type="Pfam" id="PF21882"/>
    </source>
</evidence>
<accession>A0ABT5LCI4</accession>
<evidence type="ECO:0000313" key="7">
    <source>
        <dbReference type="Proteomes" id="UP001217178"/>
    </source>
</evidence>
<evidence type="ECO:0000256" key="1">
    <source>
        <dbReference type="ARBA" id="ARBA00004328"/>
    </source>
</evidence>
<name>A0ABT5LCI4_9GAMM</name>
<protein>
    <submittedName>
        <fullName evidence="6">Phage tail protein</fullName>
    </submittedName>
</protein>
<keyword evidence="7" id="KW-1185">Reference proteome</keyword>
<dbReference type="RefSeq" id="WP_273553566.1">
    <property type="nucleotide sequence ID" value="NZ_JAQRFI010000003.1"/>
</dbReference>
<dbReference type="InterPro" id="IPR051934">
    <property type="entry name" value="Phage_Tail_Fiber_Structural"/>
</dbReference>
<dbReference type="PANTHER" id="PTHR35191:SF1">
    <property type="entry name" value="PROPHAGE SIDE TAIL FIBER PROTEIN HOMOLOG STFQ-RELATED"/>
    <property type="match status" value="1"/>
</dbReference>
<reference evidence="6 7" key="1">
    <citation type="submission" date="2023-02" db="EMBL/GenBank/DDBJ databases">
        <title>Entomopathogenic bacteria.</title>
        <authorList>
            <person name="Machado R.A."/>
        </authorList>
    </citation>
    <scope>NUCLEOTIDE SEQUENCE [LARGE SCALE GENOMIC DNA]</scope>
    <source>
        <strain evidence="6 7">XENO-10</strain>
    </source>
</reference>
<dbReference type="Pfam" id="PF03406">
    <property type="entry name" value="Phage_fiber_2"/>
    <property type="match status" value="1"/>
</dbReference>
<dbReference type="EMBL" id="JAQRFI010000003">
    <property type="protein sequence ID" value="MDC9588193.1"/>
    <property type="molecule type" value="Genomic_DNA"/>
</dbReference>
<dbReference type="PANTHER" id="PTHR35191">
    <property type="entry name" value="PROPHAGE SIDE TAIL FIBER PROTEIN HOMOLOG STFQ-RELATED"/>
    <property type="match status" value="1"/>
</dbReference>
<feature type="domain" description="Putative tail fiber protein gp53-like C-terminal" evidence="5">
    <location>
        <begin position="707"/>
        <end position="789"/>
    </location>
</feature>
<evidence type="ECO:0000313" key="6">
    <source>
        <dbReference type="EMBL" id="MDC9588193.1"/>
    </source>
</evidence>
<dbReference type="Gene3D" id="2.60.40.3940">
    <property type="match status" value="1"/>
</dbReference>
<dbReference type="Proteomes" id="UP001217178">
    <property type="component" value="Unassembled WGS sequence"/>
</dbReference>
<dbReference type="InterPro" id="IPR022225">
    <property type="entry name" value="Phage_tail_fibre_N"/>
</dbReference>
<sequence>MSTKYFALLTQLGADKLANAAALGTKIEITHMAVGDGGGKLPTPDTKQTKLINEKRRAAINTLSIDPKNTNQIIAEQVIPESEGGWWIREIGLFDKDGILIAVGNCAETYKPQLQEGSGRTQTIRMILIVSSANAVTLKVDPSVVLATREYVDGSIQKHANSRNHPDATLKEKGFVILSSAVDSNSETHAATPKAVKAAYDFANAANNNANGRVPAGRKVNGKALSADISLNAADVGAYNKQETDTRVKEAKDAAKAANDNANTRVPSTRKVNGKVLSADISLNSGDVGAYAKGETDAKVNEAIKRADAANNNANGRVPSGRKVNGKALSADISLNAADVGAYSKQETDTRVKEAKDAAKAANDNANTRLEKNKNGADIPNKSEFVKNLGLAETRNQAQNALPRSGGEVTGDITISTDSEISWRRNTDMAAIGFKNTGDGDTDSYMWFKTADNGNEYFKWQHSLSGGGTNEWMSLKSDNLRVRGHQVYHEGYKPTAAIIGAYTKSEADNKYHPKGNYASAASQTFTGEVRAPSIITGAGNNLSYFFQRNGVWIWTVQQNGAWRGEIEHPGRGGVFALQGDSYTKSESDNRFIRLNTGTKTSGYILSKAANLYDDPSSRNLGRSGFLRPNGIDNLGGLAIHVAHPSVEGPQHARGISFSYGSNSDSFGISTYAFDKDGKFRGQKKILTEDDLTSIRSTAKKEPNGWWKCGDTGIIHQWGYIPENTPNGVVTVTFPIAFPNSCTSFSATSISNRTGDWGMTPRIRKKLTNTHVEIYRGNQEKVFVWFSVGY</sequence>
<comment type="caution">
    <text evidence="6">The sequence shown here is derived from an EMBL/GenBank/DDBJ whole genome shotgun (WGS) entry which is preliminary data.</text>
</comment>
<gene>
    <name evidence="6" type="ORF">PSI23_02395</name>
</gene>
<evidence type="ECO:0000256" key="3">
    <source>
        <dbReference type="SAM" id="MobiDB-lite"/>
    </source>
</evidence>
<proteinExistence type="predicted"/>
<dbReference type="Pfam" id="PF21882">
    <property type="entry name" value="Gp53-like_C"/>
    <property type="match status" value="1"/>
</dbReference>
<keyword evidence="2" id="KW-0945">Host-virus interaction</keyword>
<dbReference type="InterPro" id="IPR005068">
    <property type="entry name" value="Phage_lambda_Stf-r2"/>
</dbReference>
<feature type="domain" description="Phage tail fibre protein N-terminal" evidence="4">
    <location>
        <begin position="1"/>
        <end position="149"/>
    </location>
</feature>
<feature type="region of interest" description="Disordered" evidence="3">
    <location>
        <begin position="358"/>
        <end position="381"/>
    </location>
</feature>
<organism evidence="6 7">
    <name type="scientific">Xenorhabdus yunnanensis</name>
    <dbReference type="NCBI Taxonomy" id="3025878"/>
    <lineage>
        <taxon>Bacteria</taxon>
        <taxon>Pseudomonadati</taxon>
        <taxon>Pseudomonadota</taxon>
        <taxon>Gammaproteobacteria</taxon>
        <taxon>Enterobacterales</taxon>
        <taxon>Morganellaceae</taxon>
        <taxon>Xenorhabdus</taxon>
    </lineage>
</organism>
<comment type="subcellular location">
    <subcellularLocation>
        <location evidence="1">Virion</location>
    </subcellularLocation>
</comment>
<evidence type="ECO:0000256" key="2">
    <source>
        <dbReference type="ARBA" id="ARBA00022581"/>
    </source>
</evidence>
<dbReference type="Pfam" id="PF12571">
    <property type="entry name" value="Phage_tail_fib"/>
    <property type="match status" value="1"/>
</dbReference>
<evidence type="ECO:0000259" key="4">
    <source>
        <dbReference type="Pfam" id="PF12571"/>
    </source>
</evidence>
<dbReference type="InterPro" id="IPR054075">
    <property type="entry name" value="Gp53-like_C"/>
</dbReference>